<dbReference type="SUPFAM" id="SSF81901">
    <property type="entry name" value="HCP-like"/>
    <property type="match status" value="2"/>
</dbReference>
<dbReference type="InterPro" id="IPR006597">
    <property type="entry name" value="Sel1-like"/>
</dbReference>
<dbReference type="RefSeq" id="WP_185043464.1">
    <property type="nucleotide sequence ID" value="NZ_BAABFG010000005.1"/>
</dbReference>
<reference evidence="2 3" key="1">
    <citation type="submission" date="2020-08" db="EMBL/GenBank/DDBJ databases">
        <title>Sequencing the genomes of 1000 actinobacteria strains.</title>
        <authorList>
            <person name="Klenk H.-P."/>
        </authorList>
    </citation>
    <scope>NUCLEOTIDE SEQUENCE [LARGE SCALE GENOMIC DNA]</scope>
    <source>
        <strain evidence="2 3">DSM 45809</strain>
    </source>
</reference>
<dbReference type="InterPro" id="IPR011990">
    <property type="entry name" value="TPR-like_helical_dom_sf"/>
</dbReference>
<dbReference type="SMART" id="SM00671">
    <property type="entry name" value="SEL1"/>
    <property type="match status" value="6"/>
</dbReference>
<organism evidence="2 3">
    <name type="scientific">Actinoplanes octamycinicus</name>
    <dbReference type="NCBI Taxonomy" id="135948"/>
    <lineage>
        <taxon>Bacteria</taxon>
        <taxon>Bacillati</taxon>
        <taxon>Actinomycetota</taxon>
        <taxon>Actinomycetes</taxon>
        <taxon>Micromonosporales</taxon>
        <taxon>Micromonosporaceae</taxon>
        <taxon>Actinoplanes</taxon>
    </lineage>
</organism>
<dbReference type="InterPro" id="IPR050767">
    <property type="entry name" value="Sel1_AlgK"/>
</dbReference>
<dbReference type="EMBL" id="JACHNB010000001">
    <property type="protein sequence ID" value="MBB4743160.1"/>
    <property type="molecule type" value="Genomic_DNA"/>
</dbReference>
<evidence type="ECO:0000313" key="3">
    <source>
        <dbReference type="Proteomes" id="UP000546162"/>
    </source>
</evidence>
<dbReference type="PANTHER" id="PTHR11102">
    <property type="entry name" value="SEL-1-LIKE PROTEIN"/>
    <property type="match status" value="1"/>
</dbReference>
<dbReference type="Gene3D" id="1.25.40.10">
    <property type="entry name" value="Tetratricopeptide repeat domain"/>
    <property type="match status" value="2"/>
</dbReference>
<name>A0A7W7MAT5_9ACTN</name>
<protein>
    <submittedName>
        <fullName evidence="2">TPR repeat protein</fullName>
    </submittedName>
</protein>
<sequence>MTAALHLILSCRHRHARGGRSGWQDNGCVTWQEYDLAMMAIERRDPVAAREHLERAGEDGRALLALGQLADDAGKPVFYERAAELGNGEAAYNLGAWHARHHDYPAALRWYERAAELGDKSARRMIGIMYATGQGVAVDNNVAEAHWRAAAATGDTRAFHDLGTMFAYHKVDLAEAAYWYAEAAREGFEPANRELALLAPRLSEDTTRTRTMRGVLLAFFFGKPAAGARLLAVSAAENDPVAQRSYAFLLQEGTGVEKDREQAAALFRAAAEAGDAWAAFNMASVLGDHPDAVRWLRAAAENGIGAAYPALGDRLSALDQDEEALSWYVRAAEEGHQGAMRAAADWYRDGYGGPVNLVQALRWYLKLLDLGSGDGIHQAHSIVSRMTVDEIHEAGRLSGRYTEAEAFTQRMAQ</sequence>
<dbReference type="PROSITE" id="PS50005">
    <property type="entry name" value="TPR"/>
    <property type="match status" value="1"/>
</dbReference>
<dbReference type="InterPro" id="IPR019734">
    <property type="entry name" value="TPR_rpt"/>
</dbReference>
<comment type="caution">
    <text evidence="2">The sequence shown here is derived from an EMBL/GenBank/DDBJ whole genome shotgun (WGS) entry which is preliminary data.</text>
</comment>
<feature type="repeat" description="TPR" evidence="1">
    <location>
        <begin position="88"/>
        <end position="121"/>
    </location>
</feature>
<dbReference type="Proteomes" id="UP000546162">
    <property type="component" value="Unassembled WGS sequence"/>
</dbReference>
<gene>
    <name evidence="2" type="ORF">BJY16_006619</name>
</gene>
<keyword evidence="3" id="KW-1185">Reference proteome</keyword>
<accession>A0A7W7MAT5</accession>
<proteinExistence type="predicted"/>
<keyword evidence="1" id="KW-0802">TPR repeat</keyword>
<dbReference type="Pfam" id="PF08238">
    <property type="entry name" value="Sel1"/>
    <property type="match status" value="9"/>
</dbReference>
<evidence type="ECO:0000256" key="1">
    <source>
        <dbReference type="PROSITE-ProRule" id="PRU00339"/>
    </source>
</evidence>
<dbReference type="PANTHER" id="PTHR11102:SF160">
    <property type="entry name" value="ERAD-ASSOCIATED E3 UBIQUITIN-PROTEIN LIGASE COMPONENT HRD3"/>
    <property type="match status" value="1"/>
</dbReference>
<evidence type="ECO:0000313" key="2">
    <source>
        <dbReference type="EMBL" id="MBB4743160.1"/>
    </source>
</evidence>
<dbReference type="AlphaFoldDB" id="A0A7W7MAT5"/>